<dbReference type="Proteomes" id="UP000264960">
    <property type="component" value="Chromosome"/>
</dbReference>
<organism evidence="1 2">
    <name type="scientific">Bacillus pumilus</name>
    <name type="common">Bacillus mesentericus</name>
    <dbReference type="NCBI Taxonomy" id="1408"/>
    <lineage>
        <taxon>Bacteria</taxon>
        <taxon>Bacillati</taxon>
        <taxon>Bacillota</taxon>
        <taxon>Bacilli</taxon>
        <taxon>Bacillales</taxon>
        <taxon>Bacillaceae</taxon>
        <taxon>Bacillus</taxon>
    </lineage>
</organism>
<name>A0AAD0HRX5_BACPU</name>
<protein>
    <submittedName>
        <fullName evidence="1">DUF1433 domain-containing protein</fullName>
    </submittedName>
</protein>
<gene>
    <name evidence="1" type="ORF">C5695_19690</name>
</gene>
<reference evidence="1 2" key="1">
    <citation type="submission" date="2018-02" db="EMBL/GenBank/DDBJ databases">
        <title>The complete genome of two Bacillus pumilus strains from Cuatro Cienegas, Coahuila, Mexico.</title>
        <authorList>
            <person name="Zarza E."/>
            <person name="Alcaraz L.D."/>
            <person name="Aguilar-Salinas B."/>
            <person name="Islas A."/>
            <person name="Olmedo-Alvarez G."/>
        </authorList>
    </citation>
    <scope>NUCLEOTIDE SEQUENCE [LARGE SCALE GENOMIC DNA]</scope>
    <source>
        <strain evidence="1 2">145</strain>
    </source>
</reference>
<proteinExistence type="predicted"/>
<dbReference type="AlphaFoldDB" id="A0AAD0HRX5"/>
<evidence type="ECO:0000313" key="1">
    <source>
        <dbReference type="EMBL" id="AVM25954.1"/>
    </source>
</evidence>
<accession>A0AAD0HRX5</accession>
<dbReference type="RefSeq" id="WP_117732719.1">
    <property type="nucleotide sequence ID" value="NZ_CP027116.1"/>
</dbReference>
<evidence type="ECO:0000313" key="2">
    <source>
        <dbReference type="Proteomes" id="UP000264960"/>
    </source>
</evidence>
<dbReference type="EMBL" id="CP027116">
    <property type="protein sequence ID" value="AVM25954.1"/>
    <property type="molecule type" value="Genomic_DNA"/>
</dbReference>
<sequence length="161" mass="19012">MKNTIKLVSVLIVIILLSVTSLIVQHNQQSQSNDVVKEKSDQEKAEEFAEKMKPKVEERLHKRDIHNFIKTITFEKRVNIDPMGYIIMRGYINGEPDKYDFSASLEYRSKEVGSMSFAPDLSYRFKDWNKYKNEPEIKENYLNRLSEKEREQYLKDIGGKE</sequence>